<dbReference type="SUPFAM" id="SSF55729">
    <property type="entry name" value="Acyl-CoA N-acyltransferases (Nat)"/>
    <property type="match status" value="2"/>
</dbReference>
<dbReference type="OrthoDB" id="241885at2"/>
<feature type="domain" description="N-acetyltransferase" evidence="3">
    <location>
        <begin position="172"/>
        <end position="313"/>
    </location>
</feature>
<gene>
    <name evidence="4" type="ORF">HG15A2_15600</name>
</gene>
<dbReference type="InterPro" id="IPR016181">
    <property type="entry name" value="Acyl_CoA_acyltransferase"/>
</dbReference>
<dbReference type="InterPro" id="IPR000182">
    <property type="entry name" value="GNAT_dom"/>
</dbReference>
<keyword evidence="2" id="KW-0012">Acyltransferase</keyword>
<keyword evidence="5" id="KW-1185">Reference proteome</keyword>
<dbReference type="InterPro" id="IPR050832">
    <property type="entry name" value="Bact_Acetyltransf"/>
</dbReference>
<dbReference type="CDD" id="cd04301">
    <property type="entry name" value="NAT_SF"/>
    <property type="match status" value="2"/>
</dbReference>
<dbReference type="PROSITE" id="PS51186">
    <property type="entry name" value="GNAT"/>
    <property type="match status" value="2"/>
</dbReference>
<accession>A0A517MU36</accession>
<evidence type="ECO:0000256" key="1">
    <source>
        <dbReference type="ARBA" id="ARBA00022679"/>
    </source>
</evidence>
<evidence type="ECO:0000313" key="5">
    <source>
        <dbReference type="Proteomes" id="UP000319852"/>
    </source>
</evidence>
<evidence type="ECO:0000313" key="4">
    <source>
        <dbReference type="EMBL" id="QDS98287.1"/>
    </source>
</evidence>
<dbReference type="KEGG" id="amob:HG15A2_15600"/>
<evidence type="ECO:0000259" key="3">
    <source>
        <dbReference type="PROSITE" id="PS51186"/>
    </source>
</evidence>
<dbReference type="AlphaFoldDB" id="A0A517MU36"/>
<dbReference type="PANTHER" id="PTHR43877">
    <property type="entry name" value="AMINOALKYLPHOSPHONATE N-ACETYLTRANSFERASE-RELATED-RELATED"/>
    <property type="match status" value="1"/>
</dbReference>
<dbReference type="RefSeq" id="WP_145059309.1">
    <property type="nucleotide sequence ID" value="NZ_CP036263.1"/>
</dbReference>
<dbReference type="PANTHER" id="PTHR43877:SF1">
    <property type="entry name" value="ACETYLTRANSFERASE"/>
    <property type="match status" value="1"/>
</dbReference>
<dbReference type="Pfam" id="PF00583">
    <property type="entry name" value="Acetyltransf_1"/>
    <property type="match status" value="2"/>
</dbReference>
<dbReference type="EMBL" id="CP036263">
    <property type="protein sequence ID" value="QDS98287.1"/>
    <property type="molecule type" value="Genomic_DNA"/>
</dbReference>
<dbReference type="GO" id="GO:0016747">
    <property type="term" value="F:acyltransferase activity, transferring groups other than amino-acyl groups"/>
    <property type="evidence" value="ECO:0007669"/>
    <property type="project" value="InterPro"/>
</dbReference>
<name>A0A517MU36_9BACT</name>
<dbReference type="Gene3D" id="3.40.630.30">
    <property type="match status" value="2"/>
</dbReference>
<reference evidence="4 5" key="1">
    <citation type="submission" date="2019-02" db="EMBL/GenBank/DDBJ databases">
        <title>Deep-cultivation of Planctomycetes and their phenomic and genomic characterization uncovers novel biology.</title>
        <authorList>
            <person name="Wiegand S."/>
            <person name="Jogler M."/>
            <person name="Boedeker C."/>
            <person name="Pinto D."/>
            <person name="Vollmers J."/>
            <person name="Rivas-Marin E."/>
            <person name="Kohn T."/>
            <person name="Peeters S.H."/>
            <person name="Heuer A."/>
            <person name="Rast P."/>
            <person name="Oberbeckmann S."/>
            <person name="Bunk B."/>
            <person name="Jeske O."/>
            <person name="Meyerdierks A."/>
            <person name="Storesund J.E."/>
            <person name="Kallscheuer N."/>
            <person name="Luecker S."/>
            <person name="Lage O.M."/>
            <person name="Pohl T."/>
            <person name="Merkel B.J."/>
            <person name="Hornburger P."/>
            <person name="Mueller R.-W."/>
            <person name="Bruemmer F."/>
            <person name="Labrenz M."/>
            <person name="Spormann A.M."/>
            <person name="Op den Camp H."/>
            <person name="Overmann J."/>
            <person name="Amann R."/>
            <person name="Jetten M.S.M."/>
            <person name="Mascher T."/>
            <person name="Medema M.H."/>
            <person name="Devos D.P."/>
            <person name="Kaster A.-K."/>
            <person name="Ovreas L."/>
            <person name="Rohde M."/>
            <person name="Galperin M.Y."/>
            <person name="Jogler C."/>
        </authorList>
    </citation>
    <scope>NUCLEOTIDE SEQUENCE [LARGE SCALE GENOMIC DNA]</scope>
    <source>
        <strain evidence="4 5">HG15A2</strain>
    </source>
</reference>
<organism evidence="4 5">
    <name type="scientific">Adhaeretor mobilis</name>
    <dbReference type="NCBI Taxonomy" id="1930276"/>
    <lineage>
        <taxon>Bacteria</taxon>
        <taxon>Pseudomonadati</taxon>
        <taxon>Planctomycetota</taxon>
        <taxon>Planctomycetia</taxon>
        <taxon>Pirellulales</taxon>
        <taxon>Lacipirellulaceae</taxon>
        <taxon>Adhaeretor</taxon>
    </lineage>
</organism>
<proteinExistence type="predicted"/>
<feature type="domain" description="N-acetyltransferase" evidence="3">
    <location>
        <begin position="2"/>
        <end position="159"/>
    </location>
</feature>
<evidence type="ECO:0000256" key="2">
    <source>
        <dbReference type="ARBA" id="ARBA00023315"/>
    </source>
</evidence>
<sequence>MIRFSPLHPRDTPELLELWNRCAPYDPLTEQLMREKVWGDYDFDEELSLLALNGDAPVAIAHAVVRQLSAERRGYMKLLGVAPEFRRQGVGQEIVLKLHGALVRRGAETIRVGESAPNYLVPGVDTRYDCAAKFFESLGYTKIGEATNLTAPLAGRDFTTDISDSALGANGLAIRRADANDRESLEKLLKTYWPTWNAEVATAMSCDPRAVHIALKGNQVVGFSAYDGNNRGTGWFGPMGTHPEFRGLGIGKILLRCCLHDLQSQGHARAIIPWVSPTGLYANQVGATVDRTFNRYEFCLGERTSTEMSQKATTE</sequence>
<protein>
    <submittedName>
        <fullName evidence="4">Putative acetyltransferase</fullName>
    </submittedName>
</protein>
<dbReference type="Proteomes" id="UP000319852">
    <property type="component" value="Chromosome"/>
</dbReference>
<keyword evidence="1 4" id="KW-0808">Transferase</keyword>